<evidence type="ECO:0000313" key="1">
    <source>
        <dbReference type="EMBL" id="CAB4159965.1"/>
    </source>
</evidence>
<protein>
    <submittedName>
        <fullName evidence="1">Uncharacterized protein</fullName>
    </submittedName>
</protein>
<reference evidence="1" key="1">
    <citation type="submission" date="2020-04" db="EMBL/GenBank/DDBJ databases">
        <authorList>
            <person name="Chiriac C."/>
            <person name="Salcher M."/>
            <person name="Ghai R."/>
            <person name="Kavagutti S V."/>
        </authorList>
    </citation>
    <scope>NUCLEOTIDE SEQUENCE</scope>
</reference>
<sequence>MLQNRCAVTSIDGRVVLLTCSTDWLELKESDFQVKKTVNIYYQKFNLMF</sequence>
<name>A0A6J5NS48_9CAUD</name>
<accession>A0A6J5NS48</accession>
<organism evidence="1">
    <name type="scientific">uncultured Caudovirales phage</name>
    <dbReference type="NCBI Taxonomy" id="2100421"/>
    <lineage>
        <taxon>Viruses</taxon>
        <taxon>Duplodnaviria</taxon>
        <taxon>Heunggongvirae</taxon>
        <taxon>Uroviricota</taxon>
        <taxon>Caudoviricetes</taxon>
        <taxon>Peduoviridae</taxon>
        <taxon>Maltschvirus</taxon>
        <taxon>Maltschvirus maltsch</taxon>
    </lineage>
</organism>
<dbReference type="EMBL" id="LR796696">
    <property type="protein sequence ID" value="CAB4159965.1"/>
    <property type="molecule type" value="Genomic_DNA"/>
</dbReference>
<proteinExistence type="predicted"/>
<gene>
    <name evidence="1" type="ORF">UFOVP724_29</name>
</gene>